<dbReference type="Pfam" id="PF04749">
    <property type="entry name" value="PLAC8"/>
    <property type="match status" value="1"/>
</dbReference>
<protein>
    <submittedName>
        <fullName evidence="2">Cornifelin homolog B-like</fullName>
    </submittedName>
</protein>
<dbReference type="PANTHER" id="PTHR15907">
    <property type="entry name" value="DUF614 FAMILY PROTEIN-RELATED"/>
    <property type="match status" value="1"/>
</dbReference>
<dbReference type="AlphaFoldDB" id="A0A3Q3FV58"/>
<sequence>MGKDSDWSSGLCNCCQDMNTCCFGFWCCPCLACTVAGNFGENACLPICDVLSPAVFAACGIPLCVPPAVLSLRSAMRNRYGIEGSLCNDIVVSCFCVWCSWCQMHRELKVDRTEEPAVVNMQPQNIINVQTSNVTSQSTALSVGK</sequence>
<comment type="similarity">
    <text evidence="1">Belongs to the cornifelin family.</text>
</comment>
<keyword evidence="3" id="KW-1185">Reference proteome</keyword>
<dbReference type="NCBIfam" id="TIGR01571">
    <property type="entry name" value="A_thal_Cys_rich"/>
    <property type="match status" value="1"/>
</dbReference>
<evidence type="ECO:0000313" key="3">
    <source>
        <dbReference type="Proteomes" id="UP000264800"/>
    </source>
</evidence>
<dbReference type="GeneTree" id="ENSGT00940000163701"/>
<dbReference type="Proteomes" id="UP000264800">
    <property type="component" value="Unplaced"/>
</dbReference>
<dbReference type="OrthoDB" id="1045822at2759"/>
<proteinExistence type="inferred from homology"/>
<dbReference type="RefSeq" id="XP_017275911.1">
    <property type="nucleotide sequence ID" value="XM_017420422.3"/>
</dbReference>
<evidence type="ECO:0000256" key="1">
    <source>
        <dbReference type="ARBA" id="ARBA00009024"/>
    </source>
</evidence>
<name>A0A3Q3FV58_KRYMA</name>
<dbReference type="InterPro" id="IPR006461">
    <property type="entry name" value="PLAC_motif_containing"/>
</dbReference>
<reference evidence="2" key="2">
    <citation type="submission" date="2025-09" db="UniProtKB">
        <authorList>
            <consortium name="Ensembl"/>
        </authorList>
    </citation>
    <scope>IDENTIFICATION</scope>
</reference>
<accession>A0A3Q3FV58</accession>
<dbReference type="KEGG" id="kmr:108238397"/>
<dbReference type="Ensembl" id="ENSKMAT00000016552.1">
    <property type="protein sequence ID" value="ENSKMAP00000016322.1"/>
    <property type="gene ID" value="ENSKMAG00000012171.1"/>
</dbReference>
<dbReference type="STRING" id="37003.ENSKMAP00000016322"/>
<reference evidence="2" key="1">
    <citation type="submission" date="2025-08" db="UniProtKB">
        <authorList>
            <consortium name="Ensembl"/>
        </authorList>
    </citation>
    <scope>IDENTIFICATION</scope>
</reference>
<dbReference type="GeneID" id="108238397"/>
<organism evidence="2 3">
    <name type="scientific">Kryptolebias marmoratus</name>
    <name type="common">Mangrove killifish</name>
    <name type="synonym">Rivulus marmoratus</name>
    <dbReference type="NCBI Taxonomy" id="37003"/>
    <lineage>
        <taxon>Eukaryota</taxon>
        <taxon>Metazoa</taxon>
        <taxon>Chordata</taxon>
        <taxon>Craniata</taxon>
        <taxon>Vertebrata</taxon>
        <taxon>Euteleostomi</taxon>
        <taxon>Actinopterygii</taxon>
        <taxon>Neopterygii</taxon>
        <taxon>Teleostei</taxon>
        <taxon>Neoteleostei</taxon>
        <taxon>Acanthomorphata</taxon>
        <taxon>Ovalentaria</taxon>
        <taxon>Atherinomorphae</taxon>
        <taxon>Cyprinodontiformes</taxon>
        <taxon>Rivulidae</taxon>
        <taxon>Kryptolebias</taxon>
    </lineage>
</organism>
<evidence type="ECO:0000313" key="2">
    <source>
        <dbReference type="Ensembl" id="ENSKMAP00000016322.1"/>
    </source>
</evidence>